<evidence type="ECO:0000313" key="2">
    <source>
        <dbReference type="EMBL" id="QDT73825.1"/>
    </source>
</evidence>
<evidence type="ECO:0000256" key="1">
    <source>
        <dbReference type="SAM" id="SignalP"/>
    </source>
</evidence>
<dbReference type="EMBL" id="CP036339">
    <property type="protein sequence ID" value="QDT73825.1"/>
    <property type="molecule type" value="Genomic_DNA"/>
</dbReference>
<organism evidence="2 3">
    <name type="scientific">Lacipirellula limnantheis</name>
    <dbReference type="NCBI Taxonomy" id="2528024"/>
    <lineage>
        <taxon>Bacteria</taxon>
        <taxon>Pseudomonadati</taxon>
        <taxon>Planctomycetota</taxon>
        <taxon>Planctomycetia</taxon>
        <taxon>Pirellulales</taxon>
        <taxon>Lacipirellulaceae</taxon>
        <taxon>Lacipirellula</taxon>
    </lineage>
</organism>
<dbReference type="Proteomes" id="UP000317909">
    <property type="component" value="Chromosome"/>
</dbReference>
<name>A0A517TZN5_9BACT</name>
<keyword evidence="3" id="KW-1185">Reference proteome</keyword>
<dbReference type="KEGG" id="llh:I41_30160"/>
<sequence precursor="true">MSSPCRIALIVGLAAFCLASRHAGAASIYTENWTTPGDSRGWFIGALGGAGTPAYSGDGVSWTASPGASFGWLTGFQAQGQSFASAGNFAGNYPAAGIKGFAFDFALDSDSLNNAGPPVLRILFTSVVAGGFNSYWLHDFAVTPAIGGGLQHYFVPLEAGSWTQYLGSFAFADAIQNIQTVEVDYFRLGNYSSYVQTGRFKNFSTVGVPEPATALLPAAAAVALVANRRRRAAC</sequence>
<reference evidence="2 3" key="1">
    <citation type="submission" date="2019-02" db="EMBL/GenBank/DDBJ databases">
        <title>Deep-cultivation of Planctomycetes and their phenomic and genomic characterization uncovers novel biology.</title>
        <authorList>
            <person name="Wiegand S."/>
            <person name="Jogler M."/>
            <person name="Boedeker C."/>
            <person name="Pinto D."/>
            <person name="Vollmers J."/>
            <person name="Rivas-Marin E."/>
            <person name="Kohn T."/>
            <person name="Peeters S.H."/>
            <person name="Heuer A."/>
            <person name="Rast P."/>
            <person name="Oberbeckmann S."/>
            <person name="Bunk B."/>
            <person name="Jeske O."/>
            <person name="Meyerdierks A."/>
            <person name="Storesund J.E."/>
            <person name="Kallscheuer N."/>
            <person name="Luecker S."/>
            <person name="Lage O.M."/>
            <person name="Pohl T."/>
            <person name="Merkel B.J."/>
            <person name="Hornburger P."/>
            <person name="Mueller R.-W."/>
            <person name="Bruemmer F."/>
            <person name="Labrenz M."/>
            <person name="Spormann A.M."/>
            <person name="Op den Camp H."/>
            <person name="Overmann J."/>
            <person name="Amann R."/>
            <person name="Jetten M.S.M."/>
            <person name="Mascher T."/>
            <person name="Medema M.H."/>
            <person name="Devos D.P."/>
            <person name="Kaster A.-K."/>
            <person name="Ovreas L."/>
            <person name="Rohde M."/>
            <person name="Galperin M.Y."/>
            <person name="Jogler C."/>
        </authorList>
    </citation>
    <scope>NUCLEOTIDE SEQUENCE [LARGE SCALE GENOMIC DNA]</scope>
    <source>
        <strain evidence="2 3">I41</strain>
    </source>
</reference>
<gene>
    <name evidence="2" type="ORF">I41_30160</name>
</gene>
<feature type="signal peptide" evidence="1">
    <location>
        <begin position="1"/>
        <end position="25"/>
    </location>
</feature>
<feature type="chain" id="PRO_5022197029" description="PEP-CTERM protein-sorting domain-containing protein" evidence="1">
    <location>
        <begin position="26"/>
        <end position="234"/>
    </location>
</feature>
<proteinExistence type="predicted"/>
<dbReference type="RefSeq" id="WP_145433472.1">
    <property type="nucleotide sequence ID" value="NZ_CP036339.1"/>
</dbReference>
<keyword evidence="1" id="KW-0732">Signal</keyword>
<dbReference type="AlphaFoldDB" id="A0A517TZN5"/>
<protein>
    <recommendedName>
        <fullName evidence="4">PEP-CTERM protein-sorting domain-containing protein</fullName>
    </recommendedName>
</protein>
<accession>A0A517TZN5</accession>
<evidence type="ECO:0000313" key="3">
    <source>
        <dbReference type="Proteomes" id="UP000317909"/>
    </source>
</evidence>
<evidence type="ECO:0008006" key="4">
    <source>
        <dbReference type="Google" id="ProtNLM"/>
    </source>
</evidence>